<dbReference type="AlphaFoldDB" id="A0AAN8EGW1"/>
<feature type="compositionally biased region" description="Polar residues" evidence="1">
    <location>
        <begin position="710"/>
        <end position="721"/>
    </location>
</feature>
<feature type="region of interest" description="Disordered" evidence="1">
    <location>
        <begin position="502"/>
        <end position="523"/>
    </location>
</feature>
<protein>
    <submittedName>
        <fullName evidence="2">Uncharacterized protein</fullName>
    </submittedName>
</protein>
<feature type="compositionally biased region" description="Polar residues" evidence="1">
    <location>
        <begin position="625"/>
        <end position="636"/>
    </location>
</feature>
<feature type="compositionally biased region" description="Basic and acidic residues" evidence="1">
    <location>
        <begin position="693"/>
        <end position="709"/>
    </location>
</feature>
<gene>
    <name evidence="2" type="ORF">OHC33_009688</name>
</gene>
<evidence type="ECO:0000313" key="3">
    <source>
        <dbReference type="Proteomes" id="UP001316803"/>
    </source>
</evidence>
<feature type="compositionally biased region" description="Polar residues" evidence="1">
    <location>
        <begin position="670"/>
        <end position="692"/>
    </location>
</feature>
<sequence length="977" mass="107648">MARPNQNLDSSADLSDNFSFVDYLHDSYLVADEAFASAQSETPYESDIPSTADAAQDQMIHRSTIEEEAYSGAATSHTMLRGPERDQGQITSMADQPRSRPSNLQSHEVEGGYHEPRAGVVFRSAASGTLFDHEHASSINADASFCHSDDLLNDDWSGSEEEEMTDYVTGPLPEEQKNHRVATSLAQPTFSTAGADSITNTRNFGLDALVTDGPSGRYEAAGGREHTQSLSGWDGYRDIQSQAAKVRSPSYVHEQQTARASQSAPAVPPAYVQAQEQIRASATSQPLLTPPAGLDEAQLRWLNGATHLPLRERGPTGRHLAECIEAGKLPADKVPKDFSDHPFIMLGLSWQENAARFDKYIHDVMKQDGTTKMTDHRYHISRYSPNHPFPLNIELKDRTDPSAFMPSTETPGEPRVSECLTCACSVYNRGCLDPTGEGKCLTCQGSKEITRVLRLLRKLSPDQKKSGKKRNCYWPQPEHLINTLATAKLFHRGKLTKDGRWPGARYIDENTSEKRSEREQGQTADGVVVGTSFVLNPVTTPDQPSLRAAKTQAKSTGFNHIRPAIAAAFGVTQPSSNLGTYVDPVQLGQISAAVGSGSEMLRTRNFSAQQTNTVRSLPNSQYVHTVPSNSDKTLSGATKRKRLEEGDTYTSVAKRARGQSNDATPAMVQSGLTTQVRDVNMSAAVTQPSTTSRRPDGDRANDRRNHQRPETANQAHQSSARVPNDLLDGLVVRSRNTQDTFRWYKDMLKLMQDTAVTGNSPLAATIHAIVIVAEGKHDIAWQLYQRRDAAVAGLKEHLLRERSTTSYESLTLRLAQIGTSSLSRTLSQDERAEALNIQAALNNGEGDPAMTVASYHVVKYGFHCPKIQIEKERLWAMAIDGCVPGVHVLLSDDQKGDILEGNVNVPLRHRLWYSIFPNSTASAILGKLLQRYQINGDKSNIYRSVASWICWVADRTPLYDWRLIPALALPTPQTLHF</sequence>
<proteinExistence type="predicted"/>
<keyword evidence="3" id="KW-1185">Reference proteome</keyword>
<organism evidence="2 3">
    <name type="scientific">Knufia fluminis</name>
    <dbReference type="NCBI Taxonomy" id="191047"/>
    <lineage>
        <taxon>Eukaryota</taxon>
        <taxon>Fungi</taxon>
        <taxon>Dikarya</taxon>
        <taxon>Ascomycota</taxon>
        <taxon>Pezizomycotina</taxon>
        <taxon>Eurotiomycetes</taxon>
        <taxon>Chaetothyriomycetidae</taxon>
        <taxon>Chaetothyriales</taxon>
        <taxon>Trichomeriaceae</taxon>
        <taxon>Knufia</taxon>
    </lineage>
</organism>
<feature type="region of interest" description="Disordered" evidence="1">
    <location>
        <begin position="70"/>
        <end position="109"/>
    </location>
</feature>
<dbReference type="Proteomes" id="UP001316803">
    <property type="component" value="Unassembled WGS sequence"/>
</dbReference>
<comment type="caution">
    <text evidence="2">The sequence shown here is derived from an EMBL/GenBank/DDBJ whole genome shotgun (WGS) entry which is preliminary data.</text>
</comment>
<accession>A0AAN8EGW1</accession>
<name>A0AAN8EGW1_9EURO</name>
<feature type="region of interest" description="Disordered" evidence="1">
    <location>
        <begin position="625"/>
        <end position="724"/>
    </location>
</feature>
<evidence type="ECO:0000256" key="1">
    <source>
        <dbReference type="SAM" id="MobiDB-lite"/>
    </source>
</evidence>
<evidence type="ECO:0000313" key="2">
    <source>
        <dbReference type="EMBL" id="KAK5949335.1"/>
    </source>
</evidence>
<reference evidence="2 3" key="1">
    <citation type="submission" date="2022-12" db="EMBL/GenBank/DDBJ databases">
        <title>Genomic features and morphological characterization of a novel Knufia sp. strain isolated from spacecraft assembly facility.</title>
        <authorList>
            <person name="Teixeira M."/>
            <person name="Chander A.M."/>
            <person name="Stajich J.E."/>
            <person name="Venkateswaran K."/>
        </authorList>
    </citation>
    <scope>NUCLEOTIDE SEQUENCE [LARGE SCALE GENOMIC DNA]</scope>
    <source>
        <strain evidence="2 3">FJI-L2-BK-P2</strain>
    </source>
</reference>
<dbReference type="EMBL" id="JAKLMC020000037">
    <property type="protein sequence ID" value="KAK5949335.1"/>
    <property type="molecule type" value="Genomic_DNA"/>
</dbReference>
<feature type="compositionally biased region" description="Basic and acidic residues" evidence="1">
    <location>
        <begin position="502"/>
        <end position="520"/>
    </location>
</feature>
<feature type="compositionally biased region" description="Polar residues" evidence="1">
    <location>
        <begin position="88"/>
        <end position="106"/>
    </location>
</feature>